<dbReference type="PIRSF" id="PIRSF018425">
    <property type="entry name" value="PolyA_polymerase"/>
    <property type="match status" value="1"/>
</dbReference>
<dbReference type="FunFam" id="3.30.460.10:FF:000002">
    <property type="entry name" value="Poly(A) polymerase alpha, putative"/>
    <property type="match status" value="1"/>
</dbReference>
<dbReference type="InterPro" id="IPR007010">
    <property type="entry name" value="PolA_pol_RNA-bd_dom"/>
</dbReference>
<feature type="compositionally biased region" description="Basic and acidic residues" evidence="14">
    <location>
        <begin position="533"/>
        <end position="549"/>
    </location>
</feature>
<feature type="binding site" evidence="13">
    <location>
        <position position="116"/>
    </location>
    <ligand>
        <name>Mg(2+)</name>
        <dbReference type="ChEBI" id="CHEBI:18420"/>
        <label>1</label>
        <note>catalytic</note>
    </ligand>
</feature>
<evidence type="ECO:0000256" key="9">
    <source>
        <dbReference type="ARBA" id="ARBA00022842"/>
    </source>
</evidence>
<keyword evidence="7 11" id="KW-0547">Nucleotide-binding</keyword>
<protein>
    <recommendedName>
        <fullName evidence="11">Poly(A) polymerase</fullName>
        <ecNumber evidence="11">2.7.7.19</ecNumber>
    </recommendedName>
</protein>
<comment type="cofactor">
    <cofactor evidence="1">
        <name>Mn(2+)</name>
        <dbReference type="ChEBI" id="CHEBI:29035"/>
    </cofactor>
</comment>
<reference evidence="18 19" key="1">
    <citation type="journal article" date="2023" name="Nat. Commun.">
        <title>Origin of minicircular mitochondrial genomes in red algae.</title>
        <authorList>
            <person name="Lee Y."/>
            <person name="Cho C.H."/>
            <person name="Lee Y.M."/>
            <person name="Park S.I."/>
            <person name="Yang J.H."/>
            <person name="West J.A."/>
            <person name="Bhattacharya D."/>
            <person name="Yoon H.S."/>
        </authorList>
    </citation>
    <scope>NUCLEOTIDE SEQUENCE [LARGE SCALE GENOMIC DNA]</scope>
    <source>
        <strain evidence="18 19">CCMP1338</strain>
        <tissue evidence="18">Whole cell</tissue>
    </source>
</reference>
<feature type="binding site" evidence="12">
    <location>
        <position position="244"/>
    </location>
    <ligand>
        <name>ATP</name>
        <dbReference type="ChEBI" id="CHEBI:30616"/>
    </ligand>
</feature>
<keyword evidence="19" id="KW-1185">Reference proteome</keyword>
<feature type="binding site" evidence="12">
    <location>
        <begin position="114"/>
        <end position="116"/>
    </location>
    <ligand>
        <name>ATP</name>
        <dbReference type="ChEBI" id="CHEBI:30616"/>
    </ligand>
</feature>
<evidence type="ECO:0000256" key="10">
    <source>
        <dbReference type="ARBA" id="ARBA00023242"/>
    </source>
</evidence>
<feature type="binding site" evidence="12">
    <location>
        <position position="183"/>
    </location>
    <ligand>
        <name>ATP</name>
        <dbReference type="ChEBI" id="CHEBI:30616"/>
    </ligand>
</feature>
<evidence type="ECO:0000259" key="15">
    <source>
        <dbReference type="Pfam" id="PF04926"/>
    </source>
</evidence>
<dbReference type="InterPro" id="IPR007012">
    <property type="entry name" value="PolA_pol_cen_dom"/>
</dbReference>
<dbReference type="GO" id="GO:0006397">
    <property type="term" value="P:mRNA processing"/>
    <property type="evidence" value="ECO:0007669"/>
    <property type="project" value="UniProtKB-KW"/>
</dbReference>
<dbReference type="Pfam" id="PF20750">
    <property type="entry name" value="PAP_NTPase"/>
    <property type="match status" value="1"/>
</dbReference>
<dbReference type="InterPro" id="IPR014492">
    <property type="entry name" value="PolyA_polymerase"/>
</dbReference>
<keyword evidence="5 11" id="KW-0808">Transferase</keyword>
<evidence type="ECO:0000256" key="11">
    <source>
        <dbReference type="PIRNR" id="PIRNR018425"/>
    </source>
</evidence>
<comment type="function">
    <text evidence="11">Polymerase that creates the 3'-poly(A) tail of mRNA's.</text>
</comment>
<keyword evidence="10 11" id="KW-0539">Nucleus</keyword>
<dbReference type="Gene3D" id="3.30.460.10">
    <property type="entry name" value="Beta Polymerase, domain 2"/>
    <property type="match status" value="1"/>
</dbReference>
<dbReference type="FunFam" id="1.10.1410.10:FF:000001">
    <property type="entry name" value="Putative poly(A) polymerase gamma"/>
    <property type="match status" value="1"/>
</dbReference>
<keyword evidence="6 13" id="KW-0479">Metal-binding</keyword>
<dbReference type="InterPro" id="IPR011068">
    <property type="entry name" value="NuclTrfase_I-like_C"/>
</dbReference>
<dbReference type="Gene3D" id="3.30.70.590">
    <property type="entry name" value="Poly(A) polymerase predicted RNA binding domain"/>
    <property type="match status" value="2"/>
</dbReference>
<dbReference type="GO" id="GO:0003723">
    <property type="term" value="F:RNA binding"/>
    <property type="evidence" value="ECO:0007669"/>
    <property type="project" value="UniProtKB-UniRule"/>
</dbReference>
<evidence type="ECO:0000256" key="4">
    <source>
        <dbReference type="ARBA" id="ARBA00022664"/>
    </source>
</evidence>
<keyword evidence="8 11" id="KW-0067">ATP-binding</keyword>
<evidence type="ECO:0000256" key="7">
    <source>
        <dbReference type="ARBA" id="ARBA00022741"/>
    </source>
</evidence>
<evidence type="ECO:0000256" key="3">
    <source>
        <dbReference type="ARBA" id="ARBA00010912"/>
    </source>
</evidence>
<dbReference type="SUPFAM" id="SSF81301">
    <property type="entry name" value="Nucleotidyltransferase"/>
    <property type="match status" value="1"/>
</dbReference>
<evidence type="ECO:0000256" key="12">
    <source>
        <dbReference type="PIRSR" id="PIRSR018425-1"/>
    </source>
</evidence>
<dbReference type="Proteomes" id="UP001157974">
    <property type="component" value="Unassembled WGS sequence"/>
</dbReference>
<dbReference type="CDD" id="cd05402">
    <property type="entry name" value="NT_PAP_TUTase"/>
    <property type="match status" value="1"/>
</dbReference>
<dbReference type="PANTHER" id="PTHR10682">
    <property type="entry name" value="POLY A POLYMERASE"/>
    <property type="match status" value="1"/>
</dbReference>
<feature type="binding site" evidence="13">
    <location>
        <position position="114"/>
    </location>
    <ligand>
        <name>Mg(2+)</name>
        <dbReference type="ChEBI" id="CHEBI:18420"/>
        <label>2</label>
        <note>catalytic</note>
    </ligand>
</feature>
<comment type="caution">
    <text evidence="18">The sequence shown here is derived from an EMBL/GenBank/DDBJ whole genome shotgun (WGS) entry which is preliminary data.</text>
</comment>
<evidence type="ECO:0000256" key="2">
    <source>
        <dbReference type="ARBA" id="ARBA00004123"/>
    </source>
</evidence>
<evidence type="ECO:0000256" key="6">
    <source>
        <dbReference type="ARBA" id="ARBA00022723"/>
    </source>
</evidence>
<dbReference type="Pfam" id="PF04928">
    <property type="entry name" value="PAP_central"/>
    <property type="match status" value="1"/>
</dbReference>
<name>A0AAV8V3V3_9RHOD</name>
<feature type="region of interest" description="Disordered" evidence="14">
    <location>
        <begin position="532"/>
        <end position="682"/>
    </location>
</feature>
<organism evidence="18 19">
    <name type="scientific">Rhodosorus marinus</name>
    <dbReference type="NCBI Taxonomy" id="101924"/>
    <lineage>
        <taxon>Eukaryota</taxon>
        <taxon>Rhodophyta</taxon>
        <taxon>Stylonematophyceae</taxon>
        <taxon>Stylonematales</taxon>
        <taxon>Stylonemataceae</taxon>
        <taxon>Rhodosorus</taxon>
    </lineage>
</organism>
<evidence type="ECO:0000313" key="18">
    <source>
        <dbReference type="EMBL" id="KAJ8909114.1"/>
    </source>
</evidence>
<feature type="binding site" evidence="12">
    <location>
        <begin position="262"/>
        <end position="263"/>
    </location>
    <ligand>
        <name>ATP</name>
        <dbReference type="ChEBI" id="CHEBI:30616"/>
    </ligand>
</feature>
<evidence type="ECO:0000256" key="14">
    <source>
        <dbReference type="SAM" id="MobiDB-lite"/>
    </source>
</evidence>
<sequence>MNETASEPSAGGGGAESAYNYGTTEPISYANPTDEDHLLNRELEECLHRNSLYESKQQQQHREQVLAELHILVRDWVRKVSMNQGMTEAMAAETGARIFTFGSYRLGVNGPGADIDTLCIAPRHIDRSRDVFGSPDALTGEKSDAEFVLVDILGQRAEVEDLVAVSEAYVPIVKFKFSGVEIDLLCACLQMSSIPEKLDILDDSILRNVDDATQRSINGVRVTDAILRLVPSIPNFRTTLRAIKHWAKSRGIYSNVLGYLGGVAWAILTARICQLYPNALPSFLVSRFFLVYDQWKWPNPVMLKPISQGNPNLGFKVWNRRNHADARHLMPVITPAYPSMNSTHNVTSSTLRVMREEIKRGRELVTEILNQADATAEVKTPGLEAWQRLFDSSDFFGRYNYYFSIDVSAGDSENQKKWKGLVEARLRYLIHKLETMPNTQVHPYPREFTGNPNFKAGCGNSFYIGLKFKAKASNDKNTKKPVVDVSGPVREWHGHVLDWGMRTPDMGVNFELLRRKHLPDYVLAAEKILRKRKDTEDGSKKATSGEKGAEPPSSSGKDEVTVNGTTSEVPTPEESLKKPRIDPNQTAEPTEFNPADSRKDSDLVEGVGSGRPSGSPVQKPSDGLPEGSPSNGGNAPASSPGSDAVGLGQALEDDELGLEGRRSGGIPSSRPKSINVKLSIRR</sequence>
<dbReference type="InterPro" id="IPR043519">
    <property type="entry name" value="NT_sf"/>
</dbReference>
<dbReference type="Pfam" id="PF04926">
    <property type="entry name" value="PAP_RNA-bind"/>
    <property type="match status" value="1"/>
</dbReference>
<dbReference type="SUPFAM" id="SSF81631">
    <property type="entry name" value="PAP/OAS1 substrate-binding domain"/>
    <property type="match status" value="1"/>
</dbReference>
<feature type="binding site" evidence="13">
    <location>
        <position position="116"/>
    </location>
    <ligand>
        <name>Mg(2+)</name>
        <dbReference type="ChEBI" id="CHEBI:18420"/>
        <label>2</label>
        <note>catalytic</note>
    </ligand>
</feature>
<feature type="binding site" evidence="13">
    <location>
        <position position="183"/>
    </location>
    <ligand>
        <name>Mg(2+)</name>
        <dbReference type="ChEBI" id="CHEBI:18420"/>
        <label>2</label>
        <note>catalytic</note>
    </ligand>
</feature>
<feature type="domain" description="Poly(A) polymerase RNA-binding" evidence="15">
    <location>
        <begin position="394"/>
        <end position="453"/>
    </location>
</feature>
<comment type="cofactor">
    <cofactor evidence="13">
        <name>Mg(2+)</name>
        <dbReference type="ChEBI" id="CHEBI:18420"/>
    </cofactor>
    <text evidence="13">Binds 2 magnesium ions. Also active with manganese.</text>
</comment>
<dbReference type="EMBL" id="JAMWBK010000001">
    <property type="protein sequence ID" value="KAJ8909114.1"/>
    <property type="molecule type" value="Genomic_DNA"/>
</dbReference>
<proteinExistence type="inferred from homology"/>
<comment type="catalytic activity">
    <reaction evidence="11">
        <text>RNA(n) + ATP = RNA(n)-3'-adenine ribonucleotide + diphosphate</text>
        <dbReference type="Rhea" id="RHEA:11332"/>
        <dbReference type="Rhea" id="RHEA-COMP:14527"/>
        <dbReference type="Rhea" id="RHEA-COMP:17347"/>
        <dbReference type="ChEBI" id="CHEBI:30616"/>
        <dbReference type="ChEBI" id="CHEBI:33019"/>
        <dbReference type="ChEBI" id="CHEBI:140395"/>
        <dbReference type="ChEBI" id="CHEBI:173115"/>
        <dbReference type="EC" id="2.7.7.19"/>
    </reaction>
</comment>
<dbReference type="SUPFAM" id="SSF55003">
    <property type="entry name" value="PAP/Archaeal CCA-adding enzyme, C-terminal domain"/>
    <property type="match status" value="1"/>
</dbReference>
<accession>A0AAV8V3V3</accession>
<dbReference type="GO" id="GO:0031123">
    <property type="term" value="P:RNA 3'-end processing"/>
    <property type="evidence" value="ECO:0007669"/>
    <property type="project" value="InterPro"/>
</dbReference>
<evidence type="ECO:0000256" key="5">
    <source>
        <dbReference type="ARBA" id="ARBA00022679"/>
    </source>
</evidence>
<feature type="binding site" evidence="13">
    <location>
        <position position="114"/>
    </location>
    <ligand>
        <name>Mg(2+)</name>
        <dbReference type="ChEBI" id="CHEBI:18420"/>
        <label>1</label>
        <note>catalytic</note>
    </ligand>
</feature>
<evidence type="ECO:0000256" key="8">
    <source>
        <dbReference type="ARBA" id="ARBA00022840"/>
    </source>
</evidence>
<keyword evidence="4 11" id="KW-0507">mRNA processing</keyword>
<evidence type="ECO:0000259" key="16">
    <source>
        <dbReference type="Pfam" id="PF04928"/>
    </source>
</evidence>
<keyword evidence="9 13" id="KW-0460">Magnesium</keyword>
<dbReference type="GO" id="GO:0005634">
    <property type="term" value="C:nucleus"/>
    <property type="evidence" value="ECO:0007669"/>
    <property type="project" value="UniProtKB-SubCell"/>
</dbReference>
<dbReference type="GO" id="GO:1990817">
    <property type="term" value="F:poly(A) RNA polymerase activity"/>
    <property type="evidence" value="ECO:0007669"/>
    <property type="project" value="UniProtKB-UniRule"/>
</dbReference>
<feature type="domain" description="Poly(A) polymerase central" evidence="16">
    <location>
        <begin position="235"/>
        <end position="373"/>
    </location>
</feature>
<feature type="compositionally biased region" description="Polar residues" evidence="14">
    <location>
        <begin position="628"/>
        <end position="641"/>
    </location>
</feature>
<dbReference type="PANTHER" id="PTHR10682:SF10">
    <property type="entry name" value="POLYNUCLEOTIDE ADENYLYLTRANSFERASE"/>
    <property type="match status" value="1"/>
</dbReference>
<feature type="binding site" evidence="12">
    <location>
        <position position="253"/>
    </location>
    <ligand>
        <name>ATP</name>
        <dbReference type="ChEBI" id="CHEBI:30616"/>
    </ligand>
</feature>
<evidence type="ECO:0000256" key="1">
    <source>
        <dbReference type="ARBA" id="ARBA00001936"/>
    </source>
</evidence>
<comment type="subcellular location">
    <subcellularLocation>
        <location evidence="2 11">Nucleus</location>
    </subcellularLocation>
</comment>
<dbReference type="InterPro" id="IPR048840">
    <property type="entry name" value="PolA_pol_NTPase"/>
</dbReference>
<dbReference type="GO" id="GO:0046872">
    <property type="term" value="F:metal ion binding"/>
    <property type="evidence" value="ECO:0007669"/>
    <property type="project" value="UniProtKB-KW"/>
</dbReference>
<evidence type="ECO:0000256" key="13">
    <source>
        <dbReference type="PIRSR" id="PIRSR018425-2"/>
    </source>
</evidence>
<comment type="similarity">
    <text evidence="3 11">Belongs to the poly(A) polymerase family.</text>
</comment>
<evidence type="ECO:0000259" key="17">
    <source>
        <dbReference type="Pfam" id="PF20750"/>
    </source>
</evidence>
<feature type="domain" description="Poly(A) polymerase nucleotidyltransferase" evidence="17">
    <location>
        <begin position="22"/>
        <end position="230"/>
    </location>
</feature>
<dbReference type="EC" id="2.7.7.19" evidence="11"/>
<dbReference type="Gene3D" id="1.10.1410.10">
    <property type="match status" value="1"/>
</dbReference>
<evidence type="ECO:0000313" key="19">
    <source>
        <dbReference type="Proteomes" id="UP001157974"/>
    </source>
</evidence>
<feature type="binding site" evidence="12">
    <location>
        <begin position="101"/>
        <end position="103"/>
    </location>
    <ligand>
        <name>ATP</name>
        <dbReference type="ChEBI" id="CHEBI:30616"/>
    </ligand>
</feature>
<dbReference type="AlphaFoldDB" id="A0AAV8V3V3"/>
<dbReference type="GO" id="GO:0005524">
    <property type="term" value="F:ATP binding"/>
    <property type="evidence" value="ECO:0007669"/>
    <property type="project" value="UniProtKB-UniRule"/>
</dbReference>
<gene>
    <name evidence="18" type="ORF">NDN08_005809</name>
</gene>